<comment type="caution">
    <text evidence="2">The sequence shown here is derived from an EMBL/GenBank/DDBJ whole genome shotgun (WGS) entry which is preliminary data.</text>
</comment>
<feature type="compositionally biased region" description="Pro residues" evidence="1">
    <location>
        <begin position="351"/>
        <end position="361"/>
    </location>
</feature>
<evidence type="ECO:0008006" key="4">
    <source>
        <dbReference type="Google" id="ProtNLM"/>
    </source>
</evidence>
<feature type="region of interest" description="Disordered" evidence="1">
    <location>
        <begin position="441"/>
        <end position="581"/>
    </location>
</feature>
<keyword evidence="3" id="KW-1185">Reference proteome</keyword>
<feature type="compositionally biased region" description="Polar residues" evidence="1">
    <location>
        <begin position="13"/>
        <end position="32"/>
    </location>
</feature>
<feature type="compositionally biased region" description="Basic and acidic residues" evidence="1">
    <location>
        <begin position="233"/>
        <end position="247"/>
    </location>
</feature>
<sequence length="581" mass="62807">ANFARGKGYSHQACRSSEMPSAPSVGSINAGQPSERKKKQQTVAQRRAQRPLTLVDHLMDPSSTWTCAVTGAQIPSNLNRKEKGWAAIVGSIVFWLNKLADEFGRMMLDKRFWPTNLIRRLRVIPDAFYTCRHLPTSVEHGCNGYGQWWVCSSCTMRVACCEVKPEKGKPKVDVSCVCKRTTAARTLCGKGFAQYGAPSQDWQALVNAPAPPPGSFQGGVTPAGTLPPWPAARDRRAAEEVYRGHEEEQPDAVMEDVEEQARQVRAQRREDSSRAPAKRPMIEGAASSDDAGISEETLQILKNLAAKQEAQDRVIAGLQSTISGQMNALATMRSQLQSNSQPGAPLRQQPEFPPQQVPPQPTLAHQLSPQPVPLASAPARGPGRGGAAAVTGQMGEVGRQGPPDLHQPAGVPPGVPQMSIATPPTQVRQTIGIGMTPQVAAAAGPSVPWPPPKGHAASTRSLLKKDTANPRGIRDKEGQLVSSSTISSIATFPSVQPSQEPAPATPAGHPTATAWQRETPQPRERPGRPQKASDAAWQRSEDERAWEAQEHQKDVEKRRLAQEGWTPTGWQDCRCDSSDAK</sequence>
<feature type="region of interest" description="Disordered" evidence="1">
    <location>
        <begin position="233"/>
        <end position="290"/>
    </location>
</feature>
<organism evidence="2 3">
    <name type="scientific">Prorocentrum cordatum</name>
    <dbReference type="NCBI Taxonomy" id="2364126"/>
    <lineage>
        <taxon>Eukaryota</taxon>
        <taxon>Sar</taxon>
        <taxon>Alveolata</taxon>
        <taxon>Dinophyceae</taxon>
        <taxon>Prorocentrales</taxon>
        <taxon>Prorocentraceae</taxon>
        <taxon>Prorocentrum</taxon>
    </lineage>
</organism>
<evidence type="ECO:0000313" key="2">
    <source>
        <dbReference type="EMBL" id="CAK0825167.1"/>
    </source>
</evidence>
<dbReference type="EMBL" id="CAUYUJ010008862">
    <property type="protein sequence ID" value="CAK0825167.1"/>
    <property type="molecule type" value="Genomic_DNA"/>
</dbReference>
<protein>
    <recommendedName>
        <fullName evidence="4">Polyprotein</fullName>
    </recommendedName>
</protein>
<feature type="compositionally biased region" description="Basic and acidic residues" evidence="1">
    <location>
        <begin position="539"/>
        <end position="561"/>
    </location>
</feature>
<evidence type="ECO:0000256" key="1">
    <source>
        <dbReference type="SAM" id="MobiDB-lite"/>
    </source>
</evidence>
<feature type="compositionally biased region" description="Basic and acidic residues" evidence="1">
    <location>
        <begin position="463"/>
        <end position="478"/>
    </location>
</feature>
<feature type="compositionally biased region" description="Acidic residues" evidence="1">
    <location>
        <begin position="248"/>
        <end position="258"/>
    </location>
</feature>
<name>A0ABN9S6D1_9DINO</name>
<evidence type="ECO:0000313" key="3">
    <source>
        <dbReference type="Proteomes" id="UP001189429"/>
    </source>
</evidence>
<dbReference type="Proteomes" id="UP001189429">
    <property type="component" value="Unassembled WGS sequence"/>
</dbReference>
<feature type="non-terminal residue" evidence="2">
    <location>
        <position position="1"/>
    </location>
</feature>
<feature type="region of interest" description="Disordered" evidence="1">
    <location>
        <begin position="1"/>
        <end position="47"/>
    </location>
</feature>
<feature type="region of interest" description="Disordered" evidence="1">
    <location>
        <begin position="335"/>
        <end position="390"/>
    </location>
</feature>
<gene>
    <name evidence="2" type="ORF">PCOR1329_LOCUS25359</name>
</gene>
<proteinExistence type="predicted"/>
<feature type="compositionally biased region" description="Basic and acidic residues" evidence="1">
    <location>
        <begin position="259"/>
        <end position="273"/>
    </location>
</feature>
<feature type="compositionally biased region" description="Low complexity" evidence="1">
    <location>
        <begin position="501"/>
        <end position="514"/>
    </location>
</feature>
<accession>A0ABN9S6D1</accession>
<feature type="compositionally biased region" description="Polar residues" evidence="1">
    <location>
        <begin position="480"/>
        <end position="499"/>
    </location>
</feature>
<feature type="non-terminal residue" evidence="2">
    <location>
        <position position="581"/>
    </location>
</feature>
<reference evidence="2" key="1">
    <citation type="submission" date="2023-10" db="EMBL/GenBank/DDBJ databases">
        <authorList>
            <person name="Chen Y."/>
            <person name="Shah S."/>
            <person name="Dougan E. K."/>
            <person name="Thang M."/>
            <person name="Chan C."/>
        </authorList>
    </citation>
    <scope>NUCLEOTIDE SEQUENCE [LARGE SCALE GENOMIC DNA]</scope>
</reference>